<dbReference type="InterPro" id="IPR003726">
    <property type="entry name" value="HCY_dom"/>
</dbReference>
<evidence type="ECO:0000313" key="6">
    <source>
        <dbReference type="EMBL" id="QIW58855.1"/>
    </source>
</evidence>
<evidence type="ECO:0000256" key="4">
    <source>
        <dbReference type="ARBA" id="ARBA00022833"/>
    </source>
</evidence>
<accession>A0A290PWD3</accession>
<dbReference type="GO" id="GO:0009086">
    <property type="term" value="P:methionine biosynthetic process"/>
    <property type="evidence" value="ECO:0007669"/>
    <property type="project" value="InterPro"/>
</dbReference>
<keyword evidence="2 6" id="KW-0808">Transferase</keyword>
<evidence type="ECO:0000313" key="7">
    <source>
        <dbReference type="Proteomes" id="UP000501558"/>
    </source>
</evidence>
<organism evidence="6 7">
    <name type="scientific">Pseudolactococcus raffinolactis</name>
    <dbReference type="NCBI Taxonomy" id="1366"/>
    <lineage>
        <taxon>Bacteria</taxon>
        <taxon>Bacillati</taxon>
        <taxon>Bacillota</taxon>
        <taxon>Bacilli</taxon>
        <taxon>Lactobacillales</taxon>
        <taxon>Streptococcaceae</taxon>
        <taxon>Pseudolactococcus</taxon>
    </lineage>
</organism>
<dbReference type="GO" id="GO:0008270">
    <property type="term" value="F:zinc ion binding"/>
    <property type="evidence" value="ECO:0007669"/>
    <property type="project" value="InterPro"/>
</dbReference>
<protein>
    <submittedName>
        <fullName evidence="6">Homocysteine S-methyltransferase</fullName>
        <ecNumber evidence="6">2.1.1.10</ecNumber>
    </submittedName>
</protein>
<feature type="binding site" evidence="5">
    <location>
        <position position="220"/>
    </location>
    <ligand>
        <name>Zn(2+)</name>
        <dbReference type="ChEBI" id="CHEBI:29105"/>
    </ligand>
</feature>
<dbReference type="EC" id="2.1.1.10" evidence="6"/>
<comment type="cofactor">
    <cofactor evidence="5">
        <name>Zn(2+)</name>
        <dbReference type="ChEBI" id="CHEBI:29105"/>
    </cofactor>
    <text evidence="5">Binds 1 zinc ion per subunit.</text>
</comment>
<evidence type="ECO:0000256" key="3">
    <source>
        <dbReference type="ARBA" id="ARBA00022723"/>
    </source>
</evidence>
<dbReference type="KEGG" id="lrn:CMV25_01795"/>
<dbReference type="GO" id="GO:0033528">
    <property type="term" value="P:S-methylmethionine cycle"/>
    <property type="evidence" value="ECO:0007669"/>
    <property type="project" value="TreeGrafter"/>
</dbReference>
<reference evidence="6 7" key="1">
    <citation type="submission" date="2019-12" db="EMBL/GenBank/DDBJ databases">
        <title>Whole genome sequences of Lactococcus raffinolactis strains isolated from sewage.</title>
        <authorList>
            <person name="Ybazeta G."/>
            <person name="Ross M."/>
            <person name="Brabant-Kirwan D."/>
            <person name="Saleh M."/>
            <person name="Dillon J.A."/>
            <person name="Splinter K."/>
            <person name="Nokhbeh R."/>
        </authorList>
    </citation>
    <scope>NUCLEOTIDE SEQUENCE [LARGE SCALE GENOMIC DNA]</scope>
    <source>
        <strain evidence="6 7">Lr_19_14</strain>
    </source>
</reference>
<dbReference type="PROSITE" id="PS50970">
    <property type="entry name" value="HCY"/>
    <property type="match status" value="1"/>
</dbReference>
<dbReference type="PANTHER" id="PTHR46015:SF1">
    <property type="entry name" value="HOMOCYSTEINE S-METHYLTRANSFERASE-LIKE ISOFORM 1"/>
    <property type="match status" value="1"/>
</dbReference>
<dbReference type="SUPFAM" id="SSF82282">
    <property type="entry name" value="Homocysteine S-methyltransferase"/>
    <property type="match status" value="1"/>
</dbReference>
<dbReference type="NCBIfam" id="NF007020">
    <property type="entry name" value="PRK09485.1"/>
    <property type="match status" value="1"/>
</dbReference>
<dbReference type="EMBL" id="CP047628">
    <property type="protein sequence ID" value="QIW58855.1"/>
    <property type="molecule type" value="Genomic_DNA"/>
</dbReference>
<dbReference type="GO" id="GO:0008898">
    <property type="term" value="F:S-adenosylmethionine-homocysteine S-methyltransferase activity"/>
    <property type="evidence" value="ECO:0007669"/>
    <property type="project" value="TreeGrafter"/>
</dbReference>
<keyword evidence="3 5" id="KW-0479">Metal-binding</keyword>
<name>A0A290PWD3_9LACT</name>
<dbReference type="GO" id="GO:0032259">
    <property type="term" value="P:methylation"/>
    <property type="evidence" value="ECO:0007669"/>
    <property type="project" value="UniProtKB-KW"/>
</dbReference>
<evidence type="ECO:0000256" key="5">
    <source>
        <dbReference type="PIRSR" id="PIRSR037505-2"/>
    </source>
</evidence>
<gene>
    <name evidence="6" type="primary">mmuM</name>
    <name evidence="6" type="ORF">GU334_08015</name>
</gene>
<dbReference type="PANTHER" id="PTHR46015">
    <property type="entry name" value="ZGC:172121"/>
    <property type="match status" value="1"/>
</dbReference>
<evidence type="ECO:0000256" key="1">
    <source>
        <dbReference type="ARBA" id="ARBA00022603"/>
    </source>
</evidence>
<keyword evidence="7" id="KW-1185">Reference proteome</keyword>
<proteinExistence type="predicted"/>
<dbReference type="Pfam" id="PF02574">
    <property type="entry name" value="S-methyl_trans"/>
    <property type="match status" value="1"/>
</dbReference>
<dbReference type="Gene3D" id="3.20.20.330">
    <property type="entry name" value="Homocysteine-binding-like domain"/>
    <property type="match status" value="1"/>
</dbReference>
<sequence>MRFQQWIKDQDVVILDGSMSRLLEERGLEINHRLWTALALIDQPEAVYQVHKQYFDAGANVAITASYQATVKSFADVGYSEEQAIDFIKHSVTLAQKAKQDSKGDQAKWLAGSIGPYGAYLSDGSEYTGAYQLSSPDMKTFHESRIKTLIASGVDVLAIETIPRLDELRVILDIVSAINFPVWVSVSLKDTAHLANGDNLADFQQLVEQDQNVIAYGINCVSPQLVVPVIETLSVAATKPLVAYPNSGAIFDAVSKTWSEEISVEQVFSTDAKCWHQKGAKLIGGCCCSTAEDIARLARTFCQVK</sequence>
<dbReference type="RefSeq" id="WP_096039406.1">
    <property type="nucleotide sequence ID" value="NZ_CBCPKB010000007.1"/>
</dbReference>
<dbReference type="Proteomes" id="UP000501558">
    <property type="component" value="Chromosome"/>
</dbReference>
<keyword evidence="1 6" id="KW-0489">Methyltransferase</keyword>
<dbReference type="AlphaFoldDB" id="A0A290PWD3"/>
<dbReference type="InterPro" id="IPR051486">
    <property type="entry name" value="Hcy_S-methyltransferase"/>
</dbReference>
<evidence type="ECO:0000256" key="2">
    <source>
        <dbReference type="ARBA" id="ARBA00022679"/>
    </source>
</evidence>
<dbReference type="InterPro" id="IPR036589">
    <property type="entry name" value="HCY_dom_sf"/>
</dbReference>
<keyword evidence="4 5" id="KW-0862">Zinc</keyword>